<proteinExistence type="predicted"/>
<gene>
    <name evidence="1" type="ORF">IEE83_21320</name>
</gene>
<organism evidence="1 2">
    <name type="scientific">Dyadobacter subterraneus</name>
    <dbReference type="NCBI Taxonomy" id="2773304"/>
    <lineage>
        <taxon>Bacteria</taxon>
        <taxon>Pseudomonadati</taxon>
        <taxon>Bacteroidota</taxon>
        <taxon>Cytophagia</taxon>
        <taxon>Cytophagales</taxon>
        <taxon>Spirosomataceae</taxon>
        <taxon>Dyadobacter</taxon>
    </lineage>
</organism>
<reference evidence="2" key="1">
    <citation type="submission" date="2023-07" db="EMBL/GenBank/DDBJ databases">
        <title>Dyadobacter sp. nov 'subterranea' isolated from contaminted grondwater.</title>
        <authorList>
            <person name="Szabo I."/>
            <person name="Al-Omari J."/>
            <person name="Szerdahelyi S.G."/>
            <person name="Rado J."/>
        </authorList>
    </citation>
    <scope>NUCLEOTIDE SEQUENCE [LARGE SCALE GENOMIC DNA]</scope>
    <source>
        <strain evidence="2">UP-52</strain>
    </source>
</reference>
<comment type="caution">
    <text evidence="1">The sequence shown here is derived from an EMBL/GenBank/DDBJ whole genome shotgun (WGS) entry which is preliminary data.</text>
</comment>
<dbReference type="EMBL" id="JACYGY010000001">
    <property type="protein sequence ID" value="MBE9464434.1"/>
    <property type="molecule type" value="Genomic_DNA"/>
</dbReference>
<dbReference type="RefSeq" id="WP_194122499.1">
    <property type="nucleotide sequence ID" value="NZ_JACYGY010000001.1"/>
</dbReference>
<keyword evidence="2" id="KW-1185">Reference proteome</keyword>
<protein>
    <submittedName>
        <fullName evidence="1">Uncharacterized protein</fullName>
    </submittedName>
</protein>
<name>A0ABR9WJT9_9BACT</name>
<dbReference type="Proteomes" id="UP000634134">
    <property type="component" value="Unassembled WGS sequence"/>
</dbReference>
<evidence type="ECO:0000313" key="1">
    <source>
        <dbReference type="EMBL" id="MBE9464434.1"/>
    </source>
</evidence>
<evidence type="ECO:0000313" key="2">
    <source>
        <dbReference type="Proteomes" id="UP000634134"/>
    </source>
</evidence>
<sequence length="108" mass="12362">MVAIKLGDCKNGSVETIAELNKQVKRNFLNQESYEVSAFTDFGPCYLANYNKKHELLRVAIDPPSGWSGLYKASAQQLQEIVDKKLDDDEIRNYLEVFPNEDYPEDID</sequence>
<accession>A0ABR9WJT9</accession>